<keyword evidence="2" id="KW-0863">Zinc-finger</keyword>
<dbReference type="InterPro" id="IPR019787">
    <property type="entry name" value="Znf_PHD-finger"/>
</dbReference>
<dbReference type="SUPFAM" id="SSF57903">
    <property type="entry name" value="FYVE/PHD zinc finger"/>
    <property type="match status" value="1"/>
</dbReference>
<accession>A0A1X7SLT1</accession>
<protein>
    <recommendedName>
        <fullName evidence="5">Zinc finger PHD-type domain-containing protein</fullName>
    </recommendedName>
</protein>
<dbReference type="InterPro" id="IPR001965">
    <property type="entry name" value="Znf_PHD"/>
</dbReference>
<dbReference type="SMART" id="SM00249">
    <property type="entry name" value="PHD"/>
    <property type="match status" value="1"/>
</dbReference>
<feature type="region of interest" description="Disordered" evidence="4">
    <location>
        <begin position="1"/>
        <end position="107"/>
    </location>
</feature>
<organism evidence="6">
    <name type="scientific">Amphimedon queenslandica</name>
    <name type="common">Sponge</name>
    <dbReference type="NCBI Taxonomy" id="400682"/>
    <lineage>
        <taxon>Eukaryota</taxon>
        <taxon>Metazoa</taxon>
        <taxon>Porifera</taxon>
        <taxon>Demospongiae</taxon>
        <taxon>Heteroscleromorpha</taxon>
        <taxon>Haplosclerida</taxon>
        <taxon>Niphatidae</taxon>
        <taxon>Amphimedon</taxon>
    </lineage>
</organism>
<proteinExistence type="predicted"/>
<feature type="compositionally biased region" description="Basic and acidic residues" evidence="4">
    <location>
        <begin position="73"/>
        <end position="83"/>
    </location>
</feature>
<keyword evidence="3" id="KW-0862">Zinc</keyword>
<dbReference type="GO" id="GO:0008270">
    <property type="term" value="F:zinc ion binding"/>
    <property type="evidence" value="ECO:0007669"/>
    <property type="project" value="UniProtKB-KW"/>
</dbReference>
<dbReference type="AlphaFoldDB" id="A0A1X7SLT1"/>
<feature type="compositionally biased region" description="Polar residues" evidence="4">
    <location>
        <begin position="57"/>
        <end position="69"/>
    </location>
</feature>
<dbReference type="Pfam" id="PF00628">
    <property type="entry name" value="PHD"/>
    <property type="match status" value="1"/>
</dbReference>
<evidence type="ECO:0000256" key="2">
    <source>
        <dbReference type="ARBA" id="ARBA00022771"/>
    </source>
</evidence>
<reference evidence="6" key="1">
    <citation type="submission" date="2017-05" db="UniProtKB">
        <authorList>
            <consortium name="EnsemblMetazoa"/>
        </authorList>
    </citation>
    <scope>IDENTIFICATION</scope>
</reference>
<dbReference type="InParanoid" id="A0A1X7SLT1"/>
<evidence type="ECO:0000256" key="3">
    <source>
        <dbReference type="ARBA" id="ARBA00022833"/>
    </source>
</evidence>
<evidence type="ECO:0000256" key="4">
    <source>
        <dbReference type="SAM" id="MobiDB-lite"/>
    </source>
</evidence>
<feature type="compositionally biased region" description="Polar residues" evidence="4">
    <location>
        <begin position="86"/>
        <end position="95"/>
    </location>
</feature>
<feature type="domain" description="Zinc finger PHD-type" evidence="5">
    <location>
        <begin position="139"/>
        <end position="191"/>
    </location>
</feature>
<keyword evidence="1" id="KW-0479">Metal-binding</keyword>
<name>A0A1X7SLT1_AMPQE</name>
<evidence type="ECO:0000313" key="6">
    <source>
        <dbReference type="EnsemblMetazoa" id="Aqu2.1.03103_001"/>
    </source>
</evidence>
<dbReference type="OrthoDB" id="784962at2759"/>
<dbReference type="InterPro" id="IPR013083">
    <property type="entry name" value="Znf_RING/FYVE/PHD"/>
</dbReference>
<dbReference type="InterPro" id="IPR011011">
    <property type="entry name" value="Znf_FYVE_PHD"/>
</dbReference>
<sequence>ERSKETANESETARVSQSAVQENGERSKETTNESEIARVSQSVVQENDERSKETANESETARVSQSVVQENGVRSKETGEGKKLNTAGSKRTLNKSGHFDGHGDKRPLISTNAACNALVKPVKVTRTRQSSKEMTPLDTCPKDICLMKRNNPNSTWVLCEKCPQWVHIRCAGITKHKASKEGFKYFCPKCKH</sequence>
<evidence type="ECO:0000256" key="1">
    <source>
        <dbReference type="ARBA" id="ARBA00022723"/>
    </source>
</evidence>
<feature type="compositionally biased region" description="Basic and acidic residues" evidence="4">
    <location>
        <begin position="97"/>
        <end position="107"/>
    </location>
</feature>
<feature type="compositionally biased region" description="Polar residues" evidence="4">
    <location>
        <begin position="9"/>
        <end position="21"/>
    </location>
</feature>
<dbReference type="Gene3D" id="3.30.40.10">
    <property type="entry name" value="Zinc/RING finger domain, C3HC4 (zinc finger)"/>
    <property type="match status" value="1"/>
</dbReference>
<evidence type="ECO:0000259" key="5">
    <source>
        <dbReference type="SMART" id="SM00249"/>
    </source>
</evidence>
<dbReference type="EnsemblMetazoa" id="Aqu2.1.03103_001">
    <property type="protein sequence ID" value="Aqu2.1.03103_001"/>
    <property type="gene ID" value="Aqu2.1.03103"/>
</dbReference>